<dbReference type="Proteomes" id="UP000231581">
    <property type="component" value="Unassembled WGS sequence"/>
</dbReference>
<evidence type="ECO:0000313" key="2">
    <source>
        <dbReference type="EMBL" id="PIP60677.1"/>
    </source>
</evidence>
<accession>A0A2H0BSM4</accession>
<organism evidence="2 3">
    <name type="scientific">Candidatus Uhrbacteria bacterium CG22_combo_CG10-13_8_21_14_all_47_17</name>
    <dbReference type="NCBI Taxonomy" id="1975041"/>
    <lineage>
        <taxon>Bacteria</taxon>
        <taxon>Candidatus Uhriibacteriota</taxon>
    </lineage>
</organism>
<name>A0A2H0BSM4_9BACT</name>
<keyword evidence="1" id="KW-1133">Transmembrane helix</keyword>
<proteinExistence type="predicted"/>
<evidence type="ECO:0000256" key="1">
    <source>
        <dbReference type="SAM" id="Phobius"/>
    </source>
</evidence>
<protein>
    <submittedName>
        <fullName evidence="2">Uncharacterized protein</fullName>
    </submittedName>
</protein>
<reference evidence="2 3" key="1">
    <citation type="submission" date="2017-09" db="EMBL/GenBank/DDBJ databases">
        <title>Depth-based differentiation of microbial function through sediment-hosted aquifers and enrichment of novel symbionts in the deep terrestrial subsurface.</title>
        <authorList>
            <person name="Probst A.J."/>
            <person name="Ladd B."/>
            <person name="Jarett J.K."/>
            <person name="Geller-Mcgrath D.E."/>
            <person name="Sieber C.M."/>
            <person name="Emerson J.B."/>
            <person name="Anantharaman K."/>
            <person name="Thomas B.C."/>
            <person name="Malmstrom R."/>
            <person name="Stieglmeier M."/>
            <person name="Klingl A."/>
            <person name="Woyke T."/>
            <person name="Ryan C.M."/>
            <person name="Banfield J.F."/>
        </authorList>
    </citation>
    <scope>NUCLEOTIDE SEQUENCE [LARGE SCALE GENOMIC DNA]</scope>
    <source>
        <strain evidence="2">CG22_combo_CG10-13_8_21_14_all_47_17</strain>
    </source>
</reference>
<feature type="transmembrane region" description="Helical" evidence="1">
    <location>
        <begin position="6"/>
        <end position="28"/>
    </location>
</feature>
<keyword evidence="1" id="KW-0812">Transmembrane</keyword>
<keyword evidence="1" id="KW-0472">Membrane</keyword>
<comment type="caution">
    <text evidence="2">The sequence shown here is derived from an EMBL/GenBank/DDBJ whole genome shotgun (WGS) entry which is preliminary data.</text>
</comment>
<evidence type="ECO:0000313" key="3">
    <source>
        <dbReference type="Proteomes" id="UP000231581"/>
    </source>
</evidence>
<dbReference type="AlphaFoldDB" id="A0A2H0BSM4"/>
<sequence length="200" mass="20934">MENQNSPLIGVLSIVLTVTLIVVAAVFLRYGPVDMGNQTSLESEALPRPSQANVIRDTTPSGALAARDTCRDARSPYDWRGTQSVTYNLACVDTTFGSCPSGWQVIMYDGAGCAVPSDPGVGTLTVDVNTNGGSSFIRTGLRCGAWDYRNWPHVCSVPQCVKAYTADGVNRLANGLVHDGPGGPLPTFPAGGTGVPVSCL</sequence>
<dbReference type="EMBL" id="PCSZ01000039">
    <property type="protein sequence ID" value="PIP60677.1"/>
    <property type="molecule type" value="Genomic_DNA"/>
</dbReference>
<gene>
    <name evidence="2" type="ORF">COX00_01810</name>
</gene>